<dbReference type="Pfam" id="PF01370">
    <property type="entry name" value="Epimerase"/>
    <property type="match status" value="1"/>
</dbReference>
<dbReference type="PANTHER" id="PTHR43245:SF58">
    <property type="entry name" value="BLL5923 PROTEIN"/>
    <property type="match status" value="1"/>
</dbReference>
<evidence type="ECO:0000313" key="2">
    <source>
        <dbReference type="EMBL" id="MBJ3785074.1"/>
    </source>
</evidence>
<protein>
    <submittedName>
        <fullName evidence="2">NAD-dependent epimerase/dehydratase family protein</fullName>
    </submittedName>
</protein>
<dbReference type="InterPro" id="IPR050177">
    <property type="entry name" value="Lipid_A_modif_metabolic_enz"/>
</dbReference>
<feature type="domain" description="NAD-dependent epimerase/dehydratase" evidence="1">
    <location>
        <begin position="4"/>
        <end position="224"/>
    </location>
</feature>
<evidence type="ECO:0000259" key="1">
    <source>
        <dbReference type="Pfam" id="PF01370"/>
    </source>
</evidence>
<dbReference type="InterPro" id="IPR001509">
    <property type="entry name" value="Epimerase_deHydtase"/>
</dbReference>
<name>A0A934MR57_9HYPH</name>
<dbReference type="AlphaFoldDB" id="A0A934MR57"/>
<dbReference type="Proteomes" id="UP000602124">
    <property type="component" value="Unassembled WGS sequence"/>
</dbReference>
<dbReference type="SUPFAM" id="SSF51735">
    <property type="entry name" value="NAD(P)-binding Rossmann-fold domains"/>
    <property type="match status" value="1"/>
</dbReference>
<dbReference type="EMBL" id="JAEKMH010000002">
    <property type="protein sequence ID" value="MBJ3785074.1"/>
    <property type="molecule type" value="Genomic_DNA"/>
</dbReference>
<dbReference type="InterPro" id="IPR036291">
    <property type="entry name" value="NAD(P)-bd_dom_sf"/>
</dbReference>
<evidence type="ECO:0000313" key="3">
    <source>
        <dbReference type="Proteomes" id="UP000602124"/>
    </source>
</evidence>
<comment type="caution">
    <text evidence="2">The sequence shown here is derived from an EMBL/GenBank/DDBJ whole genome shotgun (WGS) entry which is preliminary data.</text>
</comment>
<proteinExistence type="predicted"/>
<organism evidence="2 3">
    <name type="scientific">Devosia sediminis</name>
    <dbReference type="NCBI Taxonomy" id="2798801"/>
    <lineage>
        <taxon>Bacteria</taxon>
        <taxon>Pseudomonadati</taxon>
        <taxon>Pseudomonadota</taxon>
        <taxon>Alphaproteobacteria</taxon>
        <taxon>Hyphomicrobiales</taxon>
        <taxon>Devosiaceae</taxon>
        <taxon>Devosia</taxon>
    </lineage>
</organism>
<sequence>MSVVAITGAGGFVGRALVKRLAQGQHEVVPLVRSPIPGNTASHRDLPNLASLAAGEAGVDLSGVDILIHCAAITQSKTNMTEAERQHLFAVNVGGTAALAREAVVAGVKRFVLLSSAKVNGETTAPGTAFRADDPAAPLDDYGLSKLQAEQSLVSTAVGTSLETVIIRPPLVYGPGVAGNFRQLIKLSAKGLPLPLGGVHNRRSMIAVDNLADLIALAMDHDKAAGRILMASDGEDISTSELIARLARLQGAPVRLLSVPASILISALALMGRKGIADRLLSSFQVDSAGTRALLDWTPPLGVDAALADTISSPP</sequence>
<dbReference type="RefSeq" id="WP_198876278.1">
    <property type="nucleotide sequence ID" value="NZ_JAEKMH010000002.1"/>
</dbReference>
<dbReference type="PANTHER" id="PTHR43245">
    <property type="entry name" value="BIFUNCTIONAL POLYMYXIN RESISTANCE PROTEIN ARNA"/>
    <property type="match status" value="1"/>
</dbReference>
<dbReference type="Gene3D" id="3.40.50.720">
    <property type="entry name" value="NAD(P)-binding Rossmann-like Domain"/>
    <property type="match status" value="1"/>
</dbReference>
<reference evidence="2" key="1">
    <citation type="submission" date="2020-12" db="EMBL/GenBank/DDBJ databases">
        <title>Devosia sp. MSA67 isolated from Mo River.</title>
        <authorList>
            <person name="Ma F."/>
            <person name="Zi Z."/>
        </authorList>
    </citation>
    <scope>NUCLEOTIDE SEQUENCE</scope>
    <source>
        <strain evidence="2">MSA67</strain>
    </source>
</reference>
<keyword evidence="3" id="KW-1185">Reference proteome</keyword>
<gene>
    <name evidence="2" type="ORF">JEQ47_10115</name>
</gene>
<accession>A0A934MR57</accession>